<evidence type="ECO:0000256" key="1">
    <source>
        <dbReference type="PROSITE-ProRule" id="PRU00175"/>
    </source>
</evidence>
<protein>
    <recommendedName>
        <fullName evidence="3">RING-type domain-containing protein</fullName>
    </recommendedName>
</protein>
<keyword evidence="1" id="KW-0863">Zinc-finger</keyword>
<dbReference type="EMBL" id="CAUJNA010001041">
    <property type="protein sequence ID" value="CAJ1383686.1"/>
    <property type="molecule type" value="Genomic_DNA"/>
</dbReference>
<dbReference type="InterPro" id="IPR001841">
    <property type="entry name" value="Znf_RING"/>
</dbReference>
<feature type="coiled-coil region" evidence="2">
    <location>
        <begin position="305"/>
        <end position="332"/>
    </location>
</feature>
<feature type="domain" description="RING-type" evidence="3">
    <location>
        <begin position="364"/>
        <end position="405"/>
    </location>
</feature>
<evidence type="ECO:0000313" key="5">
    <source>
        <dbReference type="Proteomes" id="UP001178507"/>
    </source>
</evidence>
<accession>A0AA36MXU7</accession>
<evidence type="ECO:0000259" key="3">
    <source>
        <dbReference type="PROSITE" id="PS50089"/>
    </source>
</evidence>
<keyword evidence="5" id="KW-1185">Reference proteome</keyword>
<dbReference type="PANTHER" id="PTHR22796">
    <property type="entry name" value="URG4-RELATED"/>
    <property type="match status" value="1"/>
</dbReference>
<proteinExistence type="predicted"/>
<dbReference type="Proteomes" id="UP001178507">
    <property type="component" value="Unassembled WGS sequence"/>
</dbReference>
<dbReference type="GO" id="GO:0008270">
    <property type="term" value="F:zinc ion binding"/>
    <property type="evidence" value="ECO:0007669"/>
    <property type="project" value="UniProtKB-KW"/>
</dbReference>
<dbReference type="Gene3D" id="3.30.40.10">
    <property type="entry name" value="Zinc/RING finger domain, C3HC4 (zinc finger)"/>
    <property type="match status" value="1"/>
</dbReference>
<keyword evidence="1" id="KW-0479">Metal-binding</keyword>
<keyword evidence="1" id="KW-0862">Zinc</keyword>
<dbReference type="InterPro" id="IPR027417">
    <property type="entry name" value="P-loop_NTPase"/>
</dbReference>
<dbReference type="InterPro" id="IPR015894">
    <property type="entry name" value="Guanylate-bd_N"/>
</dbReference>
<evidence type="ECO:0000256" key="2">
    <source>
        <dbReference type="SAM" id="Coils"/>
    </source>
</evidence>
<sequence length="1952" mass="217614">MSLAAPLRSCVLDKEEAAGMIMCDGDFESIATNDGAVIAQLICLQTDLQDDMHVAKLVTSVEGVVALCKMLGDGSACVAPKPKVNFERLERGKLPIIGVLGEQLAIRGFLESLQLAPQVTAMLKTVGLYAIHHQQRLLLVLWPAKAGFQDASHRRPMVSFVHFVMQLTTDILWLVGEEDLQALQTRRDAVRSNLSRNLDIQIGMKAASEDDCNFGSHFRLSIPTIGTSDIRICSGKNRSSLSMLRVQAAGKQEIRLHRSDTITNFFREVKDTHSVHFHPDLQLEQCEQFAQVVSSSDFARIQGQHKEKIRQLATQRREREQAIEESENRKKEDLYVMLKETASAEILKKFPAEFFVLMTSQTECAVCLSTLDADSVRLPCDPGHILHRRCFEEHLKTKRNCPICRKDVARDVRGAALALVDEGAAARLSRQIAAKEAHPLVGCWKSTVGAEAFNIVKEGTELAIKTHGLHSRIVEARGLWYATVMGRGTMYIQQAAGNEDLRFRMPEDKSWRDAKKAGANPNAENTSDASVGGILDCIQEMFSNLQFMYAFAELAHAEGWMKKANLDLADTEREMLQQSLENGETVFNKWYEELVPPASLIQRLNPLSGSDGRKQLCVHDVRRQLVQRTSELEACSTKHERYSRAIQSCRDALNNCLEKRLRDMTDLVFKRHIQESFADKKQLLRAGFATREQRLSSELCCAYGTAMQALAPENAPKVILAKMMPRYSGTYIFEGQSEVIGETQLICAMYHFKVEKAHFEHAISAGRDLRVALERLMPSDMRFGIKRPDGVLQAGCLGKDRGFSVCYSDTGKSLNFIARSRYGEDWLLQLKRDVDAVAWSEQLRMLAVYSSESGQAGIYAWDEHFGRHHDYCAPISLDNHLPDAELFQMHFLPATKQLCFVFRCNTVRIFELVPKCMRPRGFSITPHVKSVVDSGGAALLALYQGCDAATWKMDVFLTADGRKIKTLTLPLAGCLTPPTVDIVCLYGVDFLVAVGPGRRELHGWHFKLQTAEQICSMEQVGSAEAEAQPSGLTTPLDLLSQVLSKFTSQAALSGMNLAPQTTRLTVLGPQVDSDVGPAAEVNQYVSKLLAKLKQDTQKPSLESLRIEITFLSVAVAHPMWAVDVVAGLTASDVNLTQFVRSLICMVPMQIARAENESFIILKDGLREDVSDFSHVNELAGFISFGLYELILESNENPVVVISSMGKQSTGKSYMLNHLAGSCFDTAGGRCTDGVWMTLREMPDVTYILLDFEGLGSFERSAQEDMLLSVFNAAISHVSLFRAENRLDCDTANIFSRMQQAAKLIQGDKELFNGMFQIVVKDVVSDAKEVAQEFKQKIHNFFLRLYKGRVGILPFPALGRLEFYREFESLIEKVQAAQASGRCFESGRQFLRNTKLLMSKISMKDWTPTDQNKIKILLASLSECLVPAVAGGCMALTEDGVMPLLHLRSNKTFVTPNAPMDDEPECVSSIQAVLPDEGLVLANAVEEDGSWDIRVTPEVMANLQSKVKAVQVCTTDELSKTLRALAMRRQQRIIAWMESNLEHIANEGDAQRLMMQTKMLLARLLQRLRLCGLDCAHCRLPCTLPWDHAADLSHDCGTDHRCHAFCHYCQESGRATACQQSAGHAEAHDCGDAAHTCGQDCSLSSLGNCGGRCVLKPGHSEAHLCGSLRHHCGKPCSLSTCSNACVLPFDLIHERCECHVIVCPNKCSFPSCSFMCSVSDHFHADGRADCMCDQPHQCPRECQSTGICEIYSELVVKKQKFTGKHDTFDYDAIVTEQNGVRKTCCKVVPAKSREHEGEHIHSTTENLVHYCDEKCPTCGYYCTLPWGHSGEHDTRHGNMRRTYFVSDQEVFTLGSRKYAPAESGVAEMCNMYCHRAGRGHTHVKLCADYSQGRECCSSAMPGRRHSSRRYKPNPDEPKDEFTHAAFWESISFRDPCSNEDIDMFRQVQPLLPA</sequence>
<dbReference type="Pfam" id="PF13639">
    <property type="entry name" value="zf-RING_2"/>
    <property type="match status" value="1"/>
</dbReference>
<dbReference type="InterPro" id="IPR013083">
    <property type="entry name" value="Znf_RING/FYVE/PHD"/>
</dbReference>
<gene>
    <name evidence="4" type="ORF">EVOR1521_LOCUS10745</name>
</gene>
<name>A0AA36MXU7_9DINO</name>
<dbReference type="SUPFAM" id="SSF57850">
    <property type="entry name" value="RING/U-box"/>
    <property type="match status" value="1"/>
</dbReference>
<dbReference type="GO" id="GO:0003924">
    <property type="term" value="F:GTPase activity"/>
    <property type="evidence" value="ECO:0007669"/>
    <property type="project" value="InterPro"/>
</dbReference>
<evidence type="ECO:0000313" key="4">
    <source>
        <dbReference type="EMBL" id="CAJ1383686.1"/>
    </source>
</evidence>
<dbReference type="Gene3D" id="3.40.50.300">
    <property type="entry name" value="P-loop containing nucleotide triphosphate hydrolases"/>
    <property type="match status" value="1"/>
</dbReference>
<dbReference type="PANTHER" id="PTHR22796:SF1">
    <property type="entry name" value="VWFA DOMAIN-CONTAINING PROTEIN"/>
    <property type="match status" value="1"/>
</dbReference>
<comment type="caution">
    <text evidence="4">The sequence shown here is derived from an EMBL/GenBank/DDBJ whole genome shotgun (WGS) entry which is preliminary data.</text>
</comment>
<dbReference type="GO" id="GO:0005525">
    <property type="term" value="F:GTP binding"/>
    <property type="evidence" value="ECO:0007669"/>
    <property type="project" value="InterPro"/>
</dbReference>
<dbReference type="Pfam" id="PF02263">
    <property type="entry name" value="GBP"/>
    <property type="match status" value="1"/>
</dbReference>
<reference evidence="4" key="1">
    <citation type="submission" date="2023-08" db="EMBL/GenBank/DDBJ databases">
        <authorList>
            <person name="Chen Y."/>
            <person name="Shah S."/>
            <person name="Dougan E. K."/>
            <person name="Thang M."/>
            <person name="Chan C."/>
        </authorList>
    </citation>
    <scope>NUCLEOTIDE SEQUENCE</scope>
</reference>
<dbReference type="SUPFAM" id="SSF52540">
    <property type="entry name" value="P-loop containing nucleoside triphosphate hydrolases"/>
    <property type="match status" value="1"/>
</dbReference>
<dbReference type="PROSITE" id="PS50089">
    <property type="entry name" value="ZF_RING_2"/>
    <property type="match status" value="1"/>
</dbReference>
<keyword evidence="2" id="KW-0175">Coiled coil</keyword>
<organism evidence="4 5">
    <name type="scientific">Effrenium voratum</name>
    <dbReference type="NCBI Taxonomy" id="2562239"/>
    <lineage>
        <taxon>Eukaryota</taxon>
        <taxon>Sar</taxon>
        <taxon>Alveolata</taxon>
        <taxon>Dinophyceae</taxon>
        <taxon>Suessiales</taxon>
        <taxon>Symbiodiniaceae</taxon>
        <taxon>Effrenium</taxon>
    </lineage>
</organism>